<dbReference type="GO" id="GO:0016853">
    <property type="term" value="F:isomerase activity"/>
    <property type="evidence" value="ECO:0007669"/>
    <property type="project" value="UniProtKB-KW"/>
</dbReference>
<keyword evidence="1" id="KW-0413">Isomerase</keyword>
<reference evidence="1 2" key="1">
    <citation type="submission" date="2023-07" db="EMBL/GenBank/DDBJ databases">
        <title>Genomic Encyclopedia of Type Strains, Phase IV (KMG-IV): sequencing the most valuable type-strain genomes for metagenomic binning, comparative biology and taxonomic classification.</title>
        <authorList>
            <person name="Goeker M."/>
        </authorList>
    </citation>
    <scope>NUCLEOTIDE SEQUENCE [LARGE SCALE GENOMIC DNA]</scope>
    <source>
        <strain evidence="1 2">DSM 45903</strain>
    </source>
</reference>
<gene>
    <name evidence="1" type="ORF">JOE21_001023</name>
</gene>
<evidence type="ECO:0000313" key="1">
    <source>
        <dbReference type="EMBL" id="MDR6225032.1"/>
    </source>
</evidence>
<dbReference type="RefSeq" id="WP_309863157.1">
    <property type="nucleotide sequence ID" value="NZ_JAVDQG010000002.1"/>
</dbReference>
<evidence type="ECO:0000313" key="2">
    <source>
        <dbReference type="Proteomes" id="UP001185012"/>
    </source>
</evidence>
<keyword evidence="2" id="KW-1185">Reference proteome</keyword>
<dbReference type="Gene3D" id="3.20.20.150">
    <property type="entry name" value="Divalent-metal-dependent TIM barrel enzymes"/>
    <property type="match status" value="1"/>
</dbReference>
<protein>
    <submittedName>
        <fullName evidence="1">Sugar phosphate isomerase/epimerase</fullName>
    </submittedName>
</protein>
<sequence>MLFSNPITAQADAELHQMRQVRDQGIHDIELQLPSTRYSREELSDLFQITQTRPVAFRAPENMPLGKGPINLEDWEYWLETAALLFEESPHRYFICHGAAVTLGEVFDYLDARPRDFNALHDYKTRYVETIIDQLKQLEEKARSLDIRLLIENAPMGGTEYFEPGRDRIHPALRTPRHLLRIAEATGTGICLDTAHARITSHVLSYMHRSRSLFAAATEKEILNATRTWIQFYEQVSNRTSLVRLSFAISWGDTDTTHHVPFPEGAYPELLDFADQVDPNLPIILPVNKNQLKEMAEPLLRLKKR</sequence>
<dbReference type="EMBL" id="JAVDQG010000002">
    <property type="protein sequence ID" value="MDR6225032.1"/>
    <property type="molecule type" value="Genomic_DNA"/>
</dbReference>
<organism evidence="1 2">
    <name type="scientific">Desmospora profundinema</name>
    <dbReference type="NCBI Taxonomy" id="1571184"/>
    <lineage>
        <taxon>Bacteria</taxon>
        <taxon>Bacillati</taxon>
        <taxon>Bacillota</taxon>
        <taxon>Bacilli</taxon>
        <taxon>Bacillales</taxon>
        <taxon>Thermoactinomycetaceae</taxon>
        <taxon>Desmospora</taxon>
    </lineage>
</organism>
<accession>A0ABU1IJS3</accession>
<dbReference type="InterPro" id="IPR036237">
    <property type="entry name" value="Xyl_isomerase-like_sf"/>
</dbReference>
<comment type="caution">
    <text evidence="1">The sequence shown here is derived from an EMBL/GenBank/DDBJ whole genome shotgun (WGS) entry which is preliminary data.</text>
</comment>
<name>A0ABU1IJS3_9BACL</name>
<proteinExistence type="predicted"/>
<dbReference type="SUPFAM" id="SSF51658">
    <property type="entry name" value="Xylose isomerase-like"/>
    <property type="match status" value="1"/>
</dbReference>
<dbReference type="Proteomes" id="UP001185012">
    <property type="component" value="Unassembled WGS sequence"/>
</dbReference>